<organism evidence="1 2">
    <name type="scientific">Bacteroides uniformis (strain ATCC 8492 / DSM 6597 / CCUG 4942 / CIP 103695 / JCM 5828 / KCTC 5204 / NCTC 13054 / VPI 0061)</name>
    <dbReference type="NCBI Taxonomy" id="411479"/>
    <lineage>
        <taxon>Bacteria</taxon>
        <taxon>Pseudomonadati</taxon>
        <taxon>Bacteroidota</taxon>
        <taxon>Bacteroidia</taxon>
        <taxon>Bacteroidales</taxon>
        <taxon>Bacteroidaceae</taxon>
        <taxon>Bacteroides</taxon>
    </lineage>
</organism>
<reference evidence="1" key="1">
    <citation type="submission" date="2007-06" db="EMBL/GenBank/DDBJ databases">
        <authorList>
            <person name="Fulton L."/>
            <person name="Clifton S."/>
            <person name="Fulton B."/>
            <person name="Xu J."/>
            <person name="Minx P."/>
            <person name="Pepin K.H."/>
            <person name="Johnson M."/>
            <person name="Thiruvilangam P."/>
            <person name="Bhonagiri V."/>
            <person name="Nash W.E."/>
            <person name="Mardis E.R."/>
            <person name="Wilson R.K."/>
        </authorList>
    </citation>
    <scope>NUCLEOTIDE SEQUENCE [LARGE SCALE GENOMIC DNA]</scope>
    <source>
        <strain evidence="1">ATCC 8492</strain>
    </source>
</reference>
<gene>
    <name evidence="1" type="ORF">BACUNI_02620</name>
</gene>
<name>A0ABC9NB43_BACUC</name>
<protein>
    <submittedName>
        <fullName evidence="1">Uncharacterized protein</fullName>
    </submittedName>
</protein>
<dbReference type="EMBL" id="AAYH02000044">
    <property type="protein sequence ID" value="EDO53999.1"/>
    <property type="molecule type" value="Genomic_DNA"/>
</dbReference>
<proteinExistence type="predicted"/>
<sequence length="44" mass="5266">MLLKDKTVCKISVLYREGKWLFIAIYWEVLYLCTFKKVEVNGHS</sequence>
<evidence type="ECO:0000313" key="2">
    <source>
        <dbReference type="Proteomes" id="UP000004110"/>
    </source>
</evidence>
<dbReference type="Proteomes" id="UP000004110">
    <property type="component" value="Unassembled WGS sequence"/>
</dbReference>
<comment type="caution">
    <text evidence="1">The sequence shown here is derived from an EMBL/GenBank/DDBJ whole genome shotgun (WGS) entry which is preliminary data.</text>
</comment>
<accession>A0ABC9NB43</accession>
<dbReference type="AlphaFoldDB" id="A0ABC9NB43"/>
<reference evidence="1" key="2">
    <citation type="submission" date="2013-11" db="EMBL/GenBank/DDBJ databases">
        <title>Draft genome sequence of Bacteroides uniformis (ATCC 8492).</title>
        <authorList>
            <person name="Sudarsanam P."/>
            <person name="Ley R."/>
            <person name="Guruge J."/>
            <person name="Turnbaugh P.J."/>
            <person name="Mahowald M."/>
            <person name="Liep D."/>
            <person name="Gordon J."/>
        </authorList>
    </citation>
    <scope>NUCLEOTIDE SEQUENCE</scope>
    <source>
        <strain evidence="1">ATCC 8492</strain>
    </source>
</reference>
<keyword evidence="2" id="KW-1185">Reference proteome</keyword>
<evidence type="ECO:0000313" key="1">
    <source>
        <dbReference type="EMBL" id="EDO53999.1"/>
    </source>
</evidence>